<feature type="transmembrane region" description="Helical" evidence="1">
    <location>
        <begin position="47"/>
        <end position="66"/>
    </location>
</feature>
<evidence type="ECO:0000313" key="2">
    <source>
        <dbReference type="EMBL" id="OGY41018.1"/>
    </source>
</evidence>
<reference evidence="2 3" key="1">
    <citation type="journal article" date="2016" name="Nat. Commun.">
        <title>Thousands of microbial genomes shed light on interconnected biogeochemical processes in an aquifer system.</title>
        <authorList>
            <person name="Anantharaman K."/>
            <person name="Brown C.T."/>
            <person name="Hug L.A."/>
            <person name="Sharon I."/>
            <person name="Castelle C.J."/>
            <person name="Probst A.J."/>
            <person name="Thomas B.C."/>
            <person name="Singh A."/>
            <person name="Wilkins M.J."/>
            <person name="Karaoz U."/>
            <person name="Brodie E.L."/>
            <person name="Williams K.H."/>
            <person name="Hubbard S.S."/>
            <person name="Banfield J.F."/>
        </authorList>
    </citation>
    <scope>NUCLEOTIDE SEQUENCE [LARGE SCALE GENOMIC DNA]</scope>
</reference>
<comment type="caution">
    <text evidence="2">The sequence shown here is derived from an EMBL/GenBank/DDBJ whole genome shotgun (WGS) entry which is preliminary data.</text>
</comment>
<gene>
    <name evidence="2" type="ORF">A2570_00030</name>
</gene>
<evidence type="ECO:0000313" key="3">
    <source>
        <dbReference type="Proteomes" id="UP000178570"/>
    </source>
</evidence>
<name>A0A1G1XLZ0_9BACT</name>
<feature type="transmembrane region" description="Helical" evidence="1">
    <location>
        <begin position="5"/>
        <end position="27"/>
    </location>
</feature>
<sequence length="83" mass="9286">MNPNVIGFVSLAIVALILYLGIGYGLVGFLEKRNDSFDPPASIPVMMFWPVVMALMALIMFFRGPVAKFFQYMRKLGQGIVQK</sequence>
<keyword evidence="1" id="KW-1133">Transmembrane helix</keyword>
<dbReference type="Proteomes" id="UP000178570">
    <property type="component" value="Unassembled WGS sequence"/>
</dbReference>
<protein>
    <submittedName>
        <fullName evidence="2">Uncharacterized protein</fullName>
    </submittedName>
</protein>
<keyword evidence="1" id="KW-0472">Membrane</keyword>
<proteinExistence type="predicted"/>
<dbReference type="AlphaFoldDB" id="A0A1G1XLZ0"/>
<evidence type="ECO:0000256" key="1">
    <source>
        <dbReference type="SAM" id="Phobius"/>
    </source>
</evidence>
<dbReference type="EMBL" id="MHHY01000001">
    <property type="protein sequence ID" value="OGY41018.1"/>
    <property type="molecule type" value="Genomic_DNA"/>
</dbReference>
<accession>A0A1G1XLZ0</accession>
<organism evidence="2 3">
    <name type="scientific">Candidatus Brennerbacteria bacterium RIFOXYD1_FULL_41_16</name>
    <dbReference type="NCBI Taxonomy" id="1797529"/>
    <lineage>
        <taxon>Bacteria</taxon>
        <taxon>Candidatus Brenneribacteriota</taxon>
    </lineage>
</organism>
<keyword evidence="1" id="KW-0812">Transmembrane</keyword>